<evidence type="ECO:0000313" key="10">
    <source>
        <dbReference type="EMBL" id="SOC80619.1"/>
    </source>
</evidence>
<dbReference type="HAMAP" id="MF_00197">
    <property type="entry name" value="DAP_epimerase"/>
    <property type="match status" value="1"/>
</dbReference>
<evidence type="ECO:0000256" key="6">
    <source>
        <dbReference type="ARBA" id="ARBA00023235"/>
    </source>
</evidence>
<comment type="subunit">
    <text evidence="8">Homodimer.</text>
</comment>
<evidence type="ECO:0000256" key="3">
    <source>
        <dbReference type="ARBA" id="ARBA00013080"/>
    </source>
</evidence>
<sequence>MNLTFYKYQGTGNDFIMVDNRTSVLSKNDTNLIQFLCDRRFGIGADGLILLENSEDPRDDFKMVYFNSDGNESSMCGNGGRCLVAFAKYLGIISEEAAFIAIDGFHEAVIQNELVGLKMMDVTGIEKKENALFLNTGSPHHVIFSEDVDEVDVKKEGAAIRYSETYAPHGGSNVNFATFVDEATFKVRTYERGVENETLSCGTGVTAVALAAHASGKTSASTVHLSTPGGELSVKFTPAGDTFKDIWLTGPAKQVFKGEISC</sequence>
<organism evidence="10 11">
    <name type="scientific">Salinimicrobium sediminis</name>
    <dbReference type="NCBI Taxonomy" id="1343891"/>
    <lineage>
        <taxon>Bacteria</taxon>
        <taxon>Pseudomonadati</taxon>
        <taxon>Bacteroidota</taxon>
        <taxon>Flavobacteriia</taxon>
        <taxon>Flavobacteriales</taxon>
        <taxon>Flavobacteriaceae</taxon>
        <taxon>Salinimicrobium</taxon>
    </lineage>
</organism>
<dbReference type="PANTHER" id="PTHR31689">
    <property type="entry name" value="DIAMINOPIMELATE EPIMERASE, CHLOROPLASTIC"/>
    <property type="match status" value="1"/>
</dbReference>
<dbReference type="GO" id="GO:0008837">
    <property type="term" value="F:diaminopimelate epimerase activity"/>
    <property type="evidence" value="ECO:0007669"/>
    <property type="project" value="UniProtKB-UniRule"/>
</dbReference>
<evidence type="ECO:0000256" key="8">
    <source>
        <dbReference type="HAMAP-Rule" id="MF_00197"/>
    </source>
</evidence>
<dbReference type="UniPathway" id="UPA00034">
    <property type="reaction ID" value="UER00025"/>
</dbReference>
<comment type="catalytic activity">
    <reaction evidence="7 8">
        <text>(2S,6S)-2,6-diaminopimelate = meso-2,6-diaminopimelate</text>
        <dbReference type="Rhea" id="RHEA:15393"/>
        <dbReference type="ChEBI" id="CHEBI:57609"/>
        <dbReference type="ChEBI" id="CHEBI:57791"/>
        <dbReference type="EC" id="5.1.1.7"/>
    </reaction>
</comment>
<feature type="binding site" evidence="8">
    <location>
        <begin position="191"/>
        <end position="192"/>
    </location>
    <ligand>
        <name>substrate</name>
    </ligand>
</feature>
<comment type="function">
    <text evidence="8">Catalyzes the stereoinversion of LL-2,6-diaminopimelate (L,L-DAP) to meso-diaminopimelate (meso-DAP), a precursor of L-lysine and an essential component of the bacterial peptidoglycan.</text>
</comment>
<evidence type="ECO:0000256" key="9">
    <source>
        <dbReference type="PROSITE-ProRule" id="PRU10125"/>
    </source>
</evidence>
<dbReference type="PANTHER" id="PTHR31689:SF0">
    <property type="entry name" value="DIAMINOPIMELATE EPIMERASE"/>
    <property type="match status" value="1"/>
</dbReference>
<dbReference type="OrthoDB" id="9805408at2"/>
<comment type="similarity">
    <text evidence="2 8">Belongs to the diaminopimelate epimerase family.</text>
</comment>
<keyword evidence="11" id="KW-1185">Reference proteome</keyword>
<protein>
    <recommendedName>
        <fullName evidence="3 8">Diaminopimelate epimerase</fullName>
        <shortName evidence="8">DAP epimerase</shortName>
        <ecNumber evidence="3 8">5.1.1.7</ecNumber>
    </recommendedName>
    <alternativeName>
        <fullName evidence="8">PLP-independent amino acid racemase</fullName>
    </alternativeName>
</protein>
<feature type="site" description="Could be important to modulate the pK values of the two catalytic cysteine residues" evidence="8">
    <location>
        <position position="140"/>
    </location>
</feature>
<keyword evidence="6 8" id="KW-0413">Isomerase</keyword>
<feature type="binding site" evidence="8">
    <location>
        <begin position="77"/>
        <end position="78"/>
    </location>
    <ligand>
        <name>substrate</name>
    </ligand>
</feature>
<comment type="pathway">
    <text evidence="1 8">Amino-acid biosynthesis; L-lysine biosynthesis via DAP pathway; DL-2,6-diaminopimelate from LL-2,6-diaminopimelate: step 1/1.</text>
</comment>
<dbReference type="GO" id="GO:0009089">
    <property type="term" value="P:lysine biosynthetic process via diaminopimelate"/>
    <property type="evidence" value="ECO:0007669"/>
    <property type="project" value="UniProtKB-UniRule"/>
</dbReference>
<dbReference type="PROSITE" id="PS01326">
    <property type="entry name" value="DAP_EPIMERASE"/>
    <property type="match status" value="1"/>
</dbReference>
<dbReference type="EC" id="5.1.1.7" evidence="3 8"/>
<dbReference type="GO" id="GO:0005829">
    <property type="term" value="C:cytosol"/>
    <property type="evidence" value="ECO:0007669"/>
    <property type="project" value="TreeGrafter"/>
</dbReference>
<evidence type="ECO:0000256" key="5">
    <source>
        <dbReference type="ARBA" id="ARBA00023154"/>
    </source>
</evidence>
<name>A0A285X866_9FLAO</name>
<dbReference type="RefSeq" id="WP_097056376.1">
    <property type="nucleotide sequence ID" value="NZ_OCMF01000002.1"/>
</dbReference>
<feature type="active site" evidence="9">
    <location>
        <position position="76"/>
    </location>
</feature>
<gene>
    <name evidence="8" type="primary">dapF</name>
    <name evidence="10" type="ORF">SAMN06296241_2172</name>
</gene>
<feature type="binding site" evidence="8">
    <location>
        <position position="67"/>
    </location>
    <ligand>
        <name>substrate</name>
    </ligand>
</feature>
<evidence type="ECO:0000313" key="11">
    <source>
        <dbReference type="Proteomes" id="UP000219193"/>
    </source>
</evidence>
<dbReference type="Proteomes" id="UP000219193">
    <property type="component" value="Unassembled WGS sequence"/>
</dbReference>
<dbReference type="Gene3D" id="3.10.310.10">
    <property type="entry name" value="Diaminopimelate Epimerase, Chain A, domain 1"/>
    <property type="match status" value="2"/>
</dbReference>
<dbReference type="SUPFAM" id="SSF54506">
    <property type="entry name" value="Diaminopimelate epimerase-like"/>
    <property type="match status" value="2"/>
</dbReference>
<evidence type="ECO:0000256" key="1">
    <source>
        <dbReference type="ARBA" id="ARBA00005196"/>
    </source>
</evidence>
<dbReference type="Pfam" id="PF01678">
    <property type="entry name" value="DAP_epimerase"/>
    <property type="match status" value="2"/>
</dbReference>
<keyword evidence="8" id="KW-0963">Cytoplasm</keyword>
<feature type="active site" description="Proton acceptor" evidence="8">
    <location>
        <position position="201"/>
    </location>
</feature>
<feature type="binding site" evidence="8">
    <location>
        <begin position="202"/>
        <end position="203"/>
    </location>
    <ligand>
        <name>substrate</name>
    </ligand>
</feature>
<feature type="binding site" evidence="8">
    <location>
        <position position="13"/>
    </location>
    <ligand>
        <name>substrate</name>
    </ligand>
</feature>
<evidence type="ECO:0000256" key="4">
    <source>
        <dbReference type="ARBA" id="ARBA00022605"/>
    </source>
</evidence>
<dbReference type="InterPro" id="IPR018510">
    <property type="entry name" value="DAP_epimerase_AS"/>
</dbReference>
<feature type="active site" description="Proton donor" evidence="8">
    <location>
        <position position="76"/>
    </location>
</feature>
<evidence type="ECO:0000256" key="2">
    <source>
        <dbReference type="ARBA" id="ARBA00010219"/>
    </source>
</evidence>
<accession>A0A285X866</accession>
<dbReference type="NCBIfam" id="TIGR00652">
    <property type="entry name" value="DapF"/>
    <property type="match status" value="1"/>
</dbReference>
<comment type="subcellular location">
    <subcellularLocation>
        <location evidence="8">Cytoplasm</location>
    </subcellularLocation>
</comment>
<reference evidence="11" key="1">
    <citation type="submission" date="2017-09" db="EMBL/GenBank/DDBJ databases">
        <authorList>
            <person name="Varghese N."/>
            <person name="Submissions S."/>
        </authorList>
    </citation>
    <scope>NUCLEOTIDE SEQUENCE [LARGE SCALE GENOMIC DNA]</scope>
    <source>
        <strain evidence="11">CGMCC 1.12641</strain>
    </source>
</reference>
<feature type="binding site" evidence="8">
    <location>
        <position position="173"/>
    </location>
    <ligand>
        <name>substrate</name>
    </ligand>
</feature>
<keyword evidence="4 8" id="KW-0028">Amino-acid biosynthesis</keyword>
<evidence type="ECO:0000256" key="7">
    <source>
        <dbReference type="ARBA" id="ARBA00051712"/>
    </source>
</evidence>
<feature type="site" description="Could be important to modulate the pK values of the two catalytic cysteine residues" evidence="8">
    <location>
        <position position="191"/>
    </location>
</feature>
<comment type="caution">
    <text evidence="8">Lacks conserved residue(s) required for the propagation of feature annotation.</text>
</comment>
<keyword evidence="5 8" id="KW-0457">Lysine biosynthesis</keyword>
<dbReference type="InterPro" id="IPR001653">
    <property type="entry name" value="DAP_epimerase_DapF"/>
</dbReference>
<dbReference type="EMBL" id="OCMF01000002">
    <property type="protein sequence ID" value="SOC80619.1"/>
    <property type="molecule type" value="Genomic_DNA"/>
</dbReference>
<proteinExistence type="inferred from homology"/>
<dbReference type="AlphaFoldDB" id="A0A285X866"/>